<evidence type="ECO:0000313" key="2">
    <source>
        <dbReference type="Proteomes" id="UP000217790"/>
    </source>
</evidence>
<gene>
    <name evidence="1" type="ORF">ARMGADRAFT_942468</name>
</gene>
<accession>A0A2H3D2Z8</accession>
<organism evidence="1 2">
    <name type="scientific">Armillaria gallica</name>
    <name type="common">Bulbous honey fungus</name>
    <name type="synonym">Armillaria bulbosa</name>
    <dbReference type="NCBI Taxonomy" id="47427"/>
    <lineage>
        <taxon>Eukaryota</taxon>
        <taxon>Fungi</taxon>
        <taxon>Dikarya</taxon>
        <taxon>Basidiomycota</taxon>
        <taxon>Agaricomycotina</taxon>
        <taxon>Agaricomycetes</taxon>
        <taxon>Agaricomycetidae</taxon>
        <taxon>Agaricales</taxon>
        <taxon>Marasmiineae</taxon>
        <taxon>Physalacriaceae</taxon>
        <taxon>Armillaria</taxon>
    </lineage>
</organism>
<dbReference type="InParanoid" id="A0A2H3D2Z8"/>
<dbReference type="Proteomes" id="UP000217790">
    <property type="component" value="Unassembled WGS sequence"/>
</dbReference>
<dbReference type="EMBL" id="KZ293693">
    <property type="protein sequence ID" value="PBK85148.1"/>
    <property type="molecule type" value="Genomic_DNA"/>
</dbReference>
<reference evidence="2" key="1">
    <citation type="journal article" date="2017" name="Nat. Ecol. Evol.">
        <title>Genome expansion and lineage-specific genetic innovations in the forest pathogenic fungi Armillaria.</title>
        <authorList>
            <person name="Sipos G."/>
            <person name="Prasanna A.N."/>
            <person name="Walter M.C."/>
            <person name="O'Connor E."/>
            <person name="Balint B."/>
            <person name="Krizsan K."/>
            <person name="Kiss B."/>
            <person name="Hess J."/>
            <person name="Varga T."/>
            <person name="Slot J."/>
            <person name="Riley R."/>
            <person name="Boka B."/>
            <person name="Rigling D."/>
            <person name="Barry K."/>
            <person name="Lee J."/>
            <person name="Mihaltcheva S."/>
            <person name="LaButti K."/>
            <person name="Lipzen A."/>
            <person name="Waldron R."/>
            <person name="Moloney N.M."/>
            <person name="Sperisen C."/>
            <person name="Kredics L."/>
            <person name="Vagvoelgyi C."/>
            <person name="Patrignani A."/>
            <person name="Fitzpatrick D."/>
            <person name="Nagy I."/>
            <person name="Doyle S."/>
            <person name="Anderson J.B."/>
            <person name="Grigoriev I.V."/>
            <person name="Gueldener U."/>
            <person name="Muensterkoetter M."/>
            <person name="Nagy L.G."/>
        </authorList>
    </citation>
    <scope>NUCLEOTIDE SEQUENCE [LARGE SCALE GENOMIC DNA]</scope>
    <source>
        <strain evidence="2">Ar21-2</strain>
    </source>
</reference>
<protein>
    <submittedName>
        <fullName evidence="1">Uncharacterized protein</fullName>
    </submittedName>
</protein>
<dbReference type="InterPro" id="IPR040521">
    <property type="entry name" value="KDZ"/>
</dbReference>
<keyword evidence="2" id="KW-1185">Reference proteome</keyword>
<dbReference type="Pfam" id="PF18758">
    <property type="entry name" value="KDZ"/>
    <property type="match status" value="1"/>
</dbReference>
<name>A0A2H3D2Z8_ARMGA</name>
<proteinExistence type="predicted"/>
<dbReference type="STRING" id="47427.A0A2H3D2Z8"/>
<dbReference type="OrthoDB" id="3257768at2759"/>
<evidence type="ECO:0000313" key="1">
    <source>
        <dbReference type="EMBL" id="PBK85148.1"/>
    </source>
</evidence>
<dbReference type="AlphaFoldDB" id="A0A2H3D2Z8"/>
<sequence length="111" mass="13082">MFSCDCTCQYSIKLIEQFKKDYPHLINEMQEPCFAIPLVHVHNHKDDYTYLFACIYSVCLTHFHGETAEHVWPELNALCGQLSQMNRGPHEELIVVHSGFWNHKKLIRMCE</sequence>